<dbReference type="EMBL" id="KV453928">
    <property type="protein sequence ID" value="ODV74440.1"/>
    <property type="molecule type" value="Genomic_DNA"/>
</dbReference>
<proteinExistence type="predicted"/>
<dbReference type="Proteomes" id="UP000094389">
    <property type="component" value="Unassembled WGS sequence"/>
</dbReference>
<dbReference type="AlphaFoldDB" id="A0A1E4S4R1"/>
<organism evidence="1 2">
    <name type="scientific">Cyberlindnera jadinii (strain ATCC 18201 / CBS 1600 / BCRC 20928 / JCM 3617 / NBRC 0987 / NRRL Y-1542)</name>
    <name type="common">Torula yeast</name>
    <name type="synonym">Candida utilis</name>
    <dbReference type="NCBI Taxonomy" id="983966"/>
    <lineage>
        <taxon>Eukaryota</taxon>
        <taxon>Fungi</taxon>
        <taxon>Dikarya</taxon>
        <taxon>Ascomycota</taxon>
        <taxon>Saccharomycotina</taxon>
        <taxon>Saccharomycetes</taxon>
        <taxon>Phaffomycetales</taxon>
        <taxon>Phaffomycetaceae</taxon>
        <taxon>Cyberlindnera</taxon>
    </lineage>
</organism>
<sequence length="301" mass="34422">MSSVRSSSPLKLRERVSHLFRRDASAARETALVGVASGGHEGEEFPTLSSTEIRLDEMTLLNTLKNQQILSREQEIVLKVTQELRELDRPIAKRPVAKSCDGTLQYCLNSHWCLWSNIDLHLDTQGAGDKSPVPTSTTTLQQVFNTRLELDKAIQTCSRVLEQDASPHIVEVHLFNKAVDLPFELEGLALKVPGTIGVSAIEQLMELVCDDRLFRYADIDWYWLKLTMSGITLSQTRRAHDDVYWVIKLWFKTNGVIDEFDDELIKRVCYLLYYSCDCLTVQVISKLMYTKDAFVYRSVWN</sequence>
<protein>
    <submittedName>
        <fullName evidence="1">Uncharacterized protein</fullName>
    </submittedName>
</protein>
<accession>A0A1E4S4R1</accession>
<dbReference type="RefSeq" id="XP_020071479.1">
    <property type="nucleotide sequence ID" value="XM_020217908.1"/>
</dbReference>
<gene>
    <name evidence="1" type="ORF">CYBJADRAFT_73531</name>
</gene>
<dbReference type="GeneID" id="30992304"/>
<evidence type="ECO:0000313" key="2">
    <source>
        <dbReference type="Proteomes" id="UP000094389"/>
    </source>
</evidence>
<reference evidence="1 2" key="1">
    <citation type="journal article" date="2016" name="Proc. Natl. Acad. Sci. U.S.A.">
        <title>Comparative genomics of biotechnologically important yeasts.</title>
        <authorList>
            <person name="Riley R."/>
            <person name="Haridas S."/>
            <person name="Wolfe K.H."/>
            <person name="Lopes M.R."/>
            <person name="Hittinger C.T."/>
            <person name="Goeker M."/>
            <person name="Salamov A.A."/>
            <person name="Wisecaver J.H."/>
            <person name="Long T.M."/>
            <person name="Calvey C.H."/>
            <person name="Aerts A.L."/>
            <person name="Barry K.W."/>
            <person name="Choi C."/>
            <person name="Clum A."/>
            <person name="Coughlan A.Y."/>
            <person name="Deshpande S."/>
            <person name="Douglass A.P."/>
            <person name="Hanson S.J."/>
            <person name="Klenk H.-P."/>
            <person name="LaButti K.M."/>
            <person name="Lapidus A."/>
            <person name="Lindquist E.A."/>
            <person name="Lipzen A.M."/>
            <person name="Meier-Kolthoff J.P."/>
            <person name="Ohm R.A."/>
            <person name="Otillar R.P."/>
            <person name="Pangilinan J.L."/>
            <person name="Peng Y."/>
            <person name="Rokas A."/>
            <person name="Rosa C.A."/>
            <person name="Scheuner C."/>
            <person name="Sibirny A.A."/>
            <person name="Slot J.C."/>
            <person name="Stielow J.B."/>
            <person name="Sun H."/>
            <person name="Kurtzman C.P."/>
            <person name="Blackwell M."/>
            <person name="Grigoriev I.V."/>
            <person name="Jeffries T.W."/>
        </authorList>
    </citation>
    <scope>NUCLEOTIDE SEQUENCE [LARGE SCALE GENOMIC DNA]</scope>
    <source>
        <strain evidence="2">ATCC 18201 / CBS 1600 / BCRC 20928 / JCM 3617 / NBRC 0987 / NRRL Y-1542</strain>
    </source>
</reference>
<name>A0A1E4S4R1_CYBJN</name>
<evidence type="ECO:0000313" key="1">
    <source>
        <dbReference type="EMBL" id="ODV74440.1"/>
    </source>
</evidence>
<keyword evidence="2" id="KW-1185">Reference proteome</keyword>